<keyword evidence="1" id="KW-1133">Transmembrane helix</keyword>
<keyword evidence="1" id="KW-0812">Transmembrane</keyword>
<feature type="transmembrane region" description="Helical" evidence="1">
    <location>
        <begin position="119"/>
        <end position="138"/>
    </location>
</feature>
<accession>A0A6C0GFF6</accession>
<gene>
    <name evidence="2" type="ORF">GXP67_08520</name>
</gene>
<reference evidence="2 3" key="1">
    <citation type="submission" date="2020-01" db="EMBL/GenBank/DDBJ databases">
        <authorList>
            <person name="Kim M.K."/>
        </authorList>
    </citation>
    <scope>NUCLEOTIDE SEQUENCE [LARGE SCALE GENOMIC DNA]</scope>
    <source>
        <strain evidence="2 3">172606-1</strain>
    </source>
</reference>
<dbReference type="RefSeq" id="WP_162442751.1">
    <property type="nucleotide sequence ID" value="NZ_CP048222.1"/>
</dbReference>
<keyword evidence="1" id="KW-0472">Membrane</keyword>
<organism evidence="2 3">
    <name type="scientific">Rhodocytophaga rosea</name>
    <dbReference type="NCBI Taxonomy" id="2704465"/>
    <lineage>
        <taxon>Bacteria</taxon>
        <taxon>Pseudomonadati</taxon>
        <taxon>Bacteroidota</taxon>
        <taxon>Cytophagia</taxon>
        <taxon>Cytophagales</taxon>
        <taxon>Rhodocytophagaceae</taxon>
        <taxon>Rhodocytophaga</taxon>
    </lineage>
</organism>
<dbReference type="EMBL" id="CP048222">
    <property type="protein sequence ID" value="QHT66698.1"/>
    <property type="molecule type" value="Genomic_DNA"/>
</dbReference>
<keyword evidence="3" id="KW-1185">Reference proteome</keyword>
<dbReference type="AlphaFoldDB" id="A0A6C0GFF6"/>
<evidence type="ECO:0000256" key="1">
    <source>
        <dbReference type="SAM" id="Phobius"/>
    </source>
</evidence>
<dbReference type="Proteomes" id="UP000480178">
    <property type="component" value="Chromosome"/>
</dbReference>
<evidence type="ECO:0000313" key="2">
    <source>
        <dbReference type="EMBL" id="QHT66698.1"/>
    </source>
</evidence>
<name>A0A6C0GFF6_9BACT</name>
<dbReference type="KEGG" id="rhoz:GXP67_08520"/>
<protein>
    <submittedName>
        <fullName evidence="2">Uncharacterized protein</fullName>
    </submittedName>
</protein>
<sequence length="214" mass="24296">MTLSEAQISYVRDQVEKEGIDDPGLKNDLIDHICCAIEANLVRPADFEAVFNKVFTDFCSGQSLKELGAEIHNISNYTHTLMKKIALSLVFGFSILFFLFMLLNGIGLANQYNWPFMEGIAFFNQYGLCLFLLPLYWFHQYRLAYKTGLAGLSTNFTRLMYILGFLCSEAVANAVFFKLMQMPGGNQLFMIAAILGIGYAPLYVYNQFRMEMGK</sequence>
<evidence type="ECO:0000313" key="3">
    <source>
        <dbReference type="Proteomes" id="UP000480178"/>
    </source>
</evidence>
<feature type="transmembrane region" description="Helical" evidence="1">
    <location>
        <begin position="85"/>
        <end position="107"/>
    </location>
</feature>
<feature type="transmembrane region" description="Helical" evidence="1">
    <location>
        <begin position="188"/>
        <end position="205"/>
    </location>
</feature>
<feature type="transmembrane region" description="Helical" evidence="1">
    <location>
        <begin position="159"/>
        <end position="176"/>
    </location>
</feature>
<proteinExistence type="predicted"/>